<proteinExistence type="predicted"/>
<dbReference type="Gene3D" id="1.20.1250.20">
    <property type="entry name" value="MFS general substrate transporter like domains"/>
    <property type="match status" value="2"/>
</dbReference>
<feature type="transmembrane region" description="Helical" evidence="1">
    <location>
        <begin position="69"/>
        <end position="89"/>
    </location>
</feature>
<dbReference type="PANTHER" id="PTHR23542:SF1">
    <property type="entry name" value="MAJOR FACILITATOR SUPERFAMILY (MFS) PROFILE DOMAIN-CONTAINING PROTEIN"/>
    <property type="match status" value="1"/>
</dbReference>
<dbReference type="AlphaFoldDB" id="A0A1H7ZCN8"/>
<feature type="transmembrane region" description="Helical" evidence="1">
    <location>
        <begin position="356"/>
        <end position="380"/>
    </location>
</feature>
<dbReference type="EMBL" id="FOBF01000014">
    <property type="protein sequence ID" value="SEM55269.1"/>
    <property type="molecule type" value="Genomic_DNA"/>
</dbReference>
<name>A0A1H7ZCN8_9ACTN</name>
<evidence type="ECO:0000313" key="3">
    <source>
        <dbReference type="Proteomes" id="UP000198953"/>
    </source>
</evidence>
<dbReference type="InterPro" id="IPR036259">
    <property type="entry name" value="MFS_trans_sf"/>
</dbReference>
<dbReference type="PANTHER" id="PTHR23542">
    <property type="match status" value="1"/>
</dbReference>
<feature type="transmembrane region" description="Helical" evidence="1">
    <location>
        <begin position="212"/>
        <end position="236"/>
    </location>
</feature>
<keyword evidence="1" id="KW-1133">Transmembrane helix</keyword>
<dbReference type="GO" id="GO:0022857">
    <property type="term" value="F:transmembrane transporter activity"/>
    <property type="evidence" value="ECO:0007669"/>
    <property type="project" value="InterPro"/>
</dbReference>
<evidence type="ECO:0000313" key="2">
    <source>
        <dbReference type="EMBL" id="SEM55269.1"/>
    </source>
</evidence>
<reference evidence="2 3" key="1">
    <citation type="submission" date="2016-10" db="EMBL/GenBank/DDBJ databases">
        <authorList>
            <person name="de Groot N.N."/>
        </authorList>
    </citation>
    <scope>NUCLEOTIDE SEQUENCE [LARGE SCALE GENOMIC DNA]</scope>
    <source>
        <strain evidence="2 3">DSM 43357</strain>
    </source>
</reference>
<dbReference type="STRING" id="46177.SAMN05660976_05466"/>
<organism evidence="2 3">
    <name type="scientific">Nonomuraea pusilla</name>
    <dbReference type="NCBI Taxonomy" id="46177"/>
    <lineage>
        <taxon>Bacteria</taxon>
        <taxon>Bacillati</taxon>
        <taxon>Actinomycetota</taxon>
        <taxon>Actinomycetes</taxon>
        <taxon>Streptosporangiales</taxon>
        <taxon>Streptosporangiaceae</taxon>
        <taxon>Nonomuraea</taxon>
    </lineage>
</organism>
<evidence type="ECO:0000256" key="1">
    <source>
        <dbReference type="SAM" id="Phobius"/>
    </source>
</evidence>
<protein>
    <submittedName>
        <fullName evidence="2">Major Facilitator Superfamily protein</fullName>
    </submittedName>
</protein>
<feature type="transmembrane region" description="Helical" evidence="1">
    <location>
        <begin position="248"/>
        <end position="267"/>
    </location>
</feature>
<keyword evidence="1" id="KW-0812">Transmembrane</keyword>
<feature type="transmembrane region" description="Helical" evidence="1">
    <location>
        <begin position="36"/>
        <end position="57"/>
    </location>
</feature>
<accession>A0A1H7ZCN8</accession>
<feature type="transmembrane region" description="Helical" evidence="1">
    <location>
        <begin position="12"/>
        <end position="30"/>
    </location>
</feature>
<dbReference type="RefSeq" id="WP_218154072.1">
    <property type="nucleotide sequence ID" value="NZ_FOBF01000014.1"/>
</dbReference>
<gene>
    <name evidence="2" type="ORF">SAMN05660976_05466</name>
</gene>
<keyword evidence="3" id="KW-1185">Reference proteome</keyword>
<sequence length="396" mass="39382">MRGTFRAFSAALLGRLSYGTVFLSLTLGVAGASGSYAVAGTAMALFGLCVSTLSPLRAALIDRYGARRALPPMAAAYALLLGCLAVAVWRPGADAVPLCALAGAAGACAPPLGPTMRALWGHLAPGPEALQRAYGLDAVMEELIFVTGPLLAGLFLLVSPGAGVAASAVLVLTGTVAFASSPAVRAMDASREATRRGPRNERPGGWWRRGPLPMTVTVTAAAGLCLGAVSLLLVAFAGQRGQTALVPWLEAAQAAGSALGGLLYAAVPWRSPLRVRLALLAAGLGLAVALAGLAPGGAAMAAAVFAAGVFVSPLLTTGYLLADEAAGEEHRTQAGAWVNTALNTGVSAGNAGSGLLAGWLALPLCFAAAAVPVLASAAAAGGVRRRTGAPAEPPPR</sequence>
<dbReference type="SUPFAM" id="SSF103473">
    <property type="entry name" value="MFS general substrate transporter"/>
    <property type="match status" value="1"/>
</dbReference>
<keyword evidence="1" id="KW-0472">Membrane</keyword>
<dbReference type="InterPro" id="IPR011701">
    <property type="entry name" value="MFS"/>
</dbReference>
<dbReference type="Proteomes" id="UP000198953">
    <property type="component" value="Unassembled WGS sequence"/>
</dbReference>
<dbReference type="Pfam" id="PF07690">
    <property type="entry name" value="MFS_1"/>
    <property type="match status" value="1"/>
</dbReference>
<feature type="transmembrane region" description="Helical" evidence="1">
    <location>
        <begin position="279"/>
        <end position="311"/>
    </location>
</feature>